<feature type="region of interest" description="Disordered" evidence="1">
    <location>
        <begin position="16"/>
        <end position="39"/>
    </location>
</feature>
<dbReference type="AlphaFoldDB" id="A0A0E9W2W9"/>
<evidence type="ECO:0000313" key="2">
    <source>
        <dbReference type="EMBL" id="JAH84656.1"/>
    </source>
</evidence>
<organism evidence="2">
    <name type="scientific">Anguilla anguilla</name>
    <name type="common">European freshwater eel</name>
    <name type="synonym">Muraena anguilla</name>
    <dbReference type="NCBI Taxonomy" id="7936"/>
    <lineage>
        <taxon>Eukaryota</taxon>
        <taxon>Metazoa</taxon>
        <taxon>Chordata</taxon>
        <taxon>Craniata</taxon>
        <taxon>Vertebrata</taxon>
        <taxon>Euteleostomi</taxon>
        <taxon>Actinopterygii</taxon>
        <taxon>Neopterygii</taxon>
        <taxon>Teleostei</taxon>
        <taxon>Anguilliformes</taxon>
        <taxon>Anguillidae</taxon>
        <taxon>Anguilla</taxon>
    </lineage>
</organism>
<protein>
    <submittedName>
        <fullName evidence="2">Uncharacterized protein</fullName>
    </submittedName>
</protein>
<evidence type="ECO:0000256" key="1">
    <source>
        <dbReference type="SAM" id="MobiDB-lite"/>
    </source>
</evidence>
<name>A0A0E9W2W9_ANGAN</name>
<proteinExistence type="predicted"/>
<dbReference type="EMBL" id="GBXM01023921">
    <property type="protein sequence ID" value="JAH84656.1"/>
    <property type="molecule type" value="Transcribed_RNA"/>
</dbReference>
<accession>A0A0E9W2W9</accession>
<reference evidence="2" key="2">
    <citation type="journal article" date="2015" name="Fish Shellfish Immunol.">
        <title>Early steps in the European eel (Anguilla anguilla)-Vibrio vulnificus interaction in the gills: Role of the RtxA13 toxin.</title>
        <authorList>
            <person name="Callol A."/>
            <person name="Pajuelo D."/>
            <person name="Ebbesson L."/>
            <person name="Teles M."/>
            <person name="MacKenzie S."/>
            <person name="Amaro C."/>
        </authorList>
    </citation>
    <scope>NUCLEOTIDE SEQUENCE</scope>
</reference>
<reference evidence="2" key="1">
    <citation type="submission" date="2014-11" db="EMBL/GenBank/DDBJ databases">
        <authorList>
            <person name="Amaro Gonzalez C."/>
        </authorList>
    </citation>
    <scope>NUCLEOTIDE SEQUENCE</scope>
</reference>
<sequence length="39" mass="4425">MMPYLQLKMSSSLYEKERGTVTNHKTKPVPDKIPAQSSC</sequence>